<evidence type="ECO:0000256" key="1">
    <source>
        <dbReference type="SAM" id="Phobius"/>
    </source>
</evidence>
<dbReference type="EMBL" id="JYDO01000008">
    <property type="protein sequence ID" value="KRZ79124.1"/>
    <property type="molecule type" value="Genomic_DNA"/>
</dbReference>
<gene>
    <name evidence="2" type="ORF">T10_11614</name>
</gene>
<name>A0A0V1N552_9BILA</name>
<keyword evidence="3" id="KW-1185">Reference proteome</keyword>
<evidence type="ECO:0000313" key="2">
    <source>
        <dbReference type="EMBL" id="KRZ79124.1"/>
    </source>
</evidence>
<dbReference type="Proteomes" id="UP000054843">
    <property type="component" value="Unassembled WGS sequence"/>
</dbReference>
<keyword evidence="1" id="KW-1133">Transmembrane helix</keyword>
<comment type="caution">
    <text evidence="2">The sequence shown here is derived from an EMBL/GenBank/DDBJ whole genome shotgun (WGS) entry which is preliminary data.</text>
</comment>
<proteinExistence type="predicted"/>
<sequence>MNKHFFQSEDEEDEVIVWPTQLLTSRWLLTGFVSLLLVTASVGFNRLHSRFNRRFNKYLTINRICSKNIFIECSILDTSTYFLSSVTHRIR</sequence>
<protein>
    <submittedName>
        <fullName evidence="2">Uncharacterized protein</fullName>
    </submittedName>
</protein>
<organism evidence="2 3">
    <name type="scientific">Trichinella papuae</name>
    <dbReference type="NCBI Taxonomy" id="268474"/>
    <lineage>
        <taxon>Eukaryota</taxon>
        <taxon>Metazoa</taxon>
        <taxon>Ecdysozoa</taxon>
        <taxon>Nematoda</taxon>
        <taxon>Enoplea</taxon>
        <taxon>Dorylaimia</taxon>
        <taxon>Trichinellida</taxon>
        <taxon>Trichinellidae</taxon>
        <taxon>Trichinella</taxon>
    </lineage>
</organism>
<dbReference type="AlphaFoldDB" id="A0A0V1N552"/>
<accession>A0A0V1N552</accession>
<keyword evidence="1" id="KW-0472">Membrane</keyword>
<feature type="transmembrane region" description="Helical" evidence="1">
    <location>
        <begin position="27"/>
        <end position="47"/>
    </location>
</feature>
<reference evidence="2 3" key="1">
    <citation type="submission" date="2015-01" db="EMBL/GenBank/DDBJ databases">
        <title>Evolution of Trichinella species and genotypes.</title>
        <authorList>
            <person name="Korhonen P.K."/>
            <person name="Edoardo P."/>
            <person name="Giuseppe L.R."/>
            <person name="Gasser R.B."/>
        </authorList>
    </citation>
    <scope>NUCLEOTIDE SEQUENCE [LARGE SCALE GENOMIC DNA]</scope>
    <source>
        <strain evidence="2">ISS1980</strain>
    </source>
</reference>
<evidence type="ECO:0000313" key="3">
    <source>
        <dbReference type="Proteomes" id="UP000054843"/>
    </source>
</evidence>
<keyword evidence="1" id="KW-0812">Transmembrane</keyword>